<evidence type="ECO:0000313" key="16">
    <source>
        <dbReference type="Proteomes" id="UP000284706"/>
    </source>
</evidence>
<evidence type="ECO:0000256" key="11">
    <source>
        <dbReference type="ARBA" id="ARBA00029362"/>
    </source>
</evidence>
<feature type="compositionally biased region" description="Low complexity" evidence="13">
    <location>
        <begin position="729"/>
        <end position="743"/>
    </location>
</feature>
<comment type="catalytic activity">
    <reaction evidence="11">
        <text>[protein]-C-terminal L-amino acid-glycyl-phosphatidylethanolamide + H2O = [protein]-C-terminal L-amino acid-glycine + a 1,2-diacyl-sn-glycero-3-phosphoethanolamine</text>
        <dbReference type="Rhea" id="RHEA:67548"/>
        <dbReference type="Rhea" id="RHEA-COMP:17323"/>
        <dbReference type="Rhea" id="RHEA-COMP:17324"/>
        <dbReference type="ChEBI" id="CHEBI:15377"/>
        <dbReference type="ChEBI" id="CHEBI:64612"/>
        <dbReference type="ChEBI" id="CHEBI:172940"/>
        <dbReference type="ChEBI" id="CHEBI:172941"/>
    </reaction>
    <physiologicalReaction direction="left-to-right" evidence="11">
        <dbReference type="Rhea" id="RHEA:67549"/>
    </physiologicalReaction>
</comment>
<keyword evidence="16" id="KW-1185">Reference proteome</keyword>
<comment type="caution">
    <text evidence="15">The sequence shown here is derived from an EMBL/GenBank/DDBJ whole genome shotgun (WGS) entry which is preliminary data.</text>
</comment>
<keyword evidence="9" id="KW-0653">Protein transport</keyword>
<feature type="compositionally biased region" description="Low complexity" evidence="13">
    <location>
        <begin position="54"/>
        <end position="67"/>
    </location>
</feature>
<feature type="compositionally biased region" description="Acidic residues" evidence="13">
    <location>
        <begin position="944"/>
        <end position="974"/>
    </location>
</feature>
<dbReference type="GO" id="GO:0000407">
    <property type="term" value="C:phagophore assembly site"/>
    <property type="evidence" value="ECO:0007669"/>
    <property type="project" value="UniProtKB-SubCell"/>
</dbReference>
<evidence type="ECO:0000256" key="6">
    <source>
        <dbReference type="ARBA" id="ARBA00022670"/>
    </source>
</evidence>
<dbReference type="PANTHER" id="PTHR22624">
    <property type="entry name" value="CYSTEINE PROTEASE ATG4"/>
    <property type="match status" value="1"/>
</dbReference>
<feature type="compositionally biased region" description="Polar residues" evidence="13">
    <location>
        <begin position="719"/>
        <end position="728"/>
    </location>
</feature>
<dbReference type="EMBL" id="NHYE01000424">
    <property type="protein sequence ID" value="PPR05795.1"/>
    <property type="molecule type" value="Genomic_DNA"/>
</dbReference>
<feature type="region of interest" description="Disordered" evidence="13">
    <location>
        <begin position="263"/>
        <end position="301"/>
    </location>
</feature>
<sequence>MSSKNSRHTPSPSPSSPSPGHAPSKLPKFLQKQTNRDRAKSVTDPGPSGGGGSPSTTSSSSVSASPEPSLPKPRKTSKFLSINKDKAVPPPPPPPDSSHNAGNTSVEMEEPPVIVEPVSIPRPRTRSERPANPPTAASAPDASSSSSSSHHHALPPTLYSSTSSTSRIGDLPTRLSGWFTHTFSTSTNDLSLPNLLAQNTSPKGKGPSALLTAAKHGKGHLDKAMRYLLDSDAQPDKCMDPIWLLGVQHPGYEPSAAAVVPVNTNRRSSGSPHSFRSSTSSIASADPSLSQSQGPASSKHNPAANWPPVFYLDFTSRIWLTYRSHFPHPIRDSRLNDLQLCGDNWESLTSSPTTTRRPWNWGGERTWTSDSGWGCMLRTGQSLLANALLHVHLGRDWRRPPHPIATADYATYVQILTWFLDTPAPEAPFSVHRMALAGKELGTDVGQWFGPSVAAGAIRTLVAAFPECGLAVSVATDGTLYQTQVYAASHGDSSRSPRRHHKSTWGDRPVLLLLGIRLGIEGVNPIYYESIKQLYTFPQSVGIAGGRPSSSYYFVGSQSDNLFYLDPHNARPAIPLRPPPKLSDQDKDREAVSESEAEPRKRPKSPQHRSGTPNSQQQYQHMRVPTSPSSVRTGSSNFSFHAPVSPSPLQQQLSSSSSASNTSSLSYNSEDSTNSSMRSPPPSYTQHSQHGRWRSASVGVVGSTSASTSTMRAEDLSRSSDVNSNADTSFSSSNRDSYSNRDSQVLGQDLDPIQMHYCTAYSAAELKTFHCDRVRKMPLSGLDPSMLIGFLCRDEADWLDFRRRVGELPRPIFAVQDEPPTWPSDSDDNMGLESISEPDDLDLDDEGDGEGDGVEVDADGEDDHAEAGVAVGDVLLDTVEGDEDDDADGDGEQFFDTREIDTEDSEDPADPLTPGPNSKFDFVEHPRPAHPSKRREHGGHSFPPEEEEEGFRVDDDDDGEDSREGNDDIEDDWIDPSLPTPTGPPAASYRPSPAPPPPLPQSSHAQSHPRQVPRGSTTKEHTKDVSSSSSASSSSAFPPPPPLKTKSSSSSTSTKPGSGSKSKKGKKQIPVPVPTVRIPSQHAHHGQEHQEQYYPFPVTPADYEPSSQGGAGHDRSRNPSTKGQGQTKIPRMHTARARDGGRTQSGGVKGILPD</sequence>
<keyword evidence="6" id="KW-0645">Protease</keyword>
<evidence type="ECO:0000256" key="5">
    <source>
        <dbReference type="ARBA" id="ARBA00022490"/>
    </source>
</evidence>
<evidence type="ECO:0000256" key="4">
    <source>
        <dbReference type="ARBA" id="ARBA00022448"/>
    </source>
</evidence>
<evidence type="ECO:0000256" key="1">
    <source>
        <dbReference type="ARBA" id="ARBA00004329"/>
    </source>
</evidence>
<dbReference type="InParanoid" id="A0A409YRZ5"/>
<dbReference type="InterPro" id="IPR038765">
    <property type="entry name" value="Papain-like_cys_pep_sf"/>
</dbReference>
<dbReference type="STRING" id="231916.A0A409YRZ5"/>
<feature type="compositionally biased region" description="Acidic residues" evidence="13">
    <location>
        <begin position="825"/>
        <end position="863"/>
    </location>
</feature>
<dbReference type="GO" id="GO:0015031">
    <property type="term" value="P:protein transport"/>
    <property type="evidence" value="ECO:0007669"/>
    <property type="project" value="UniProtKB-KW"/>
</dbReference>
<organism evidence="15 16">
    <name type="scientific">Gymnopilus dilepis</name>
    <dbReference type="NCBI Taxonomy" id="231916"/>
    <lineage>
        <taxon>Eukaryota</taxon>
        <taxon>Fungi</taxon>
        <taxon>Dikarya</taxon>
        <taxon>Basidiomycota</taxon>
        <taxon>Agaricomycotina</taxon>
        <taxon>Agaricomycetes</taxon>
        <taxon>Agaricomycetidae</taxon>
        <taxon>Agaricales</taxon>
        <taxon>Agaricineae</taxon>
        <taxon>Hymenogastraceae</taxon>
        <taxon>Gymnopilus</taxon>
    </lineage>
</organism>
<dbReference type="Proteomes" id="UP000284706">
    <property type="component" value="Unassembled WGS sequence"/>
</dbReference>
<dbReference type="PANTHER" id="PTHR22624:SF49">
    <property type="entry name" value="CYSTEINE PROTEASE"/>
    <property type="match status" value="1"/>
</dbReference>
<feature type="compositionally biased region" description="Low complexity" evidence="13">
    <location>
        <begin position="266"/>
        <end position="292"/>
    </location>
</feature>
<keyword evidence="10" id="KW-0072">Autophagy</keyword>
<evidence type="ECO:0000256" key="10">
    <source>
        <dbReference type="ARBA" id="ARBA00023006"/>
    </source>
</evidence>
<feature type="compositionally biased region" description="Acidic residues" evidence="13">
    <location>
        <begin position="879"/>
        <end position="893"/>
    </location>
</feature>
<dbReference type="GO" id="GO:0000423">
    <property type="term" value="P:mitophagy"/>
    <property type="evidence" value="ECO:0007669"/>
    <property type="project" value="TreeGrafter"/>
</dbReference>
<evidence type="ECO:0000256" key="9">
    <source>
        <dbReference type="ARBA" id="ARBA00022927"/>
    </source>
</evidence>
<dbReference type="InterPro" id="IPR046792">
    <property type="entry name" value="Peptidase_C54_cat"/>
</dbReference>
<feature type="compositionally biased region" description="Low complexity" evidence="13">
    <location>
        <begin position="695"/>
        <end position="710"/>
    </location>
</feature>
<evidence type="ECO:0000259" key="14">
    <source>
        <dbReference type="Pfam" id="PF03416"/>
    </source>
</evidence>
<feature type="compositionally biased region" description="Polar residues" evidence="13">
    <location>
        <begin position="1118"/>
        <end position="1127"/>
    </location>
</feature>
<feature type="region of interest" description="Disordered" evidence="13">
    <location>
        <begin position="570"/>
        <end position="743"/>
    </location>
</feature>
<feature type="compositionally biased region" description="Low complexity" evidence="13">
    <location>
        <begin position="134"/>
        <end position="166"/>
    </location>
</feature>
<dbReference type="GO" id="GO:0035973">
    <property type="term" value="P:aggrephagy"/>
    <property type="evidence" value="ECO:0007669"/>
    <property type="project" value="TreeGrafter"/>
</dbReference>
<dbReference type="GO" id="GO:0034727">
    <property type="term" value="P:piecemeal microautophagy of the nucleus"/>
    <property type="evidence" value="ECO:0007669"/>
    <property type="project" value="TreeGrafter"/>
</dbReference>
<gene>
    <name evidence="15" type="ORF">CVT26_010145</name>
</gene>
<dbReference type="Pfam" id="PF03416">
    <property type="entry name" value="Peptidase_C54"/>
    <property type="match status" value="2"/>
</dbReference>
<keyword evidence="5" id="KW-0963">Cytoplasm</keyword>
<feature type="compositionally biased region" description="Basic and acidic residues" evidence="13">
    <location>
        <begin position="583"/>
        <end position="600"/>
    </location>
</feature>
<feature type="region of interest" description="Disordered" evidence="13">
    <location>
        <begin position="878"/>
        <end position="1154"/>
    </location>
</feature>
<feature type="compositionally biased region" description="Gly residues" evidence="13">
    <location>
        <begin position="1143"/>
        <end position="1154"/>
    </location>
</feature>
<dbReference type="GO" id="GO:0004197">
    <property type="term" value="F:cysteine-type endopeptidase activity"/>
    <property type="evidence" value="ECO:0007669"/>
    <property type="project" value="TreeGrafter"/>
</dbReference>
<feature type="compositionally biased region" description="Low complexity" evidence="13">
    <location>
        <begin position="111"/>
        <end position="121"/>
    </location>
</feature>
<feature type="compositionally biased region" description="Low complexity" evidence="13">
    <location>
        <begin position="1044"/>
        <end position="1060"/>
    </location>
</feature>
<feature type="region of interest" description="Disordered" evidence="13">
    <location>
        <begin position="812"/>
        <end position="863"/>
    </location>
</feature>
<reference evidence="15 16" key="1">
    <citation type="journal article" date="2018" name="Evol. Lett.">
        <title>Horizontal gene cluster transfer increased hallucinogenic mushroom diversity.</title>
        <authorList>
            <person name="Reynolds H.T."/>
            <person name="Vijayakumar V."/>
            <person name="Gluck-Thaler E."/>
            <person name="Korotkin H.B."/>
            <person name="Matheny P.B."/>
            <person name="Slot J.C."/>
        </authorList>
    </citation>
    <scope>NUCLEOTIDE SEQUENCE [LARGE SCALE GENOMIC DNA]</scope>
    <source>
        <strain evidence="15 16">SRW20</strain>
    </source>
</reference>
<evidence type="ECO:0000256" key="13">
    <source>
        <dbReference type="SAM" id="MobiDB-lite"/>
    </source>
</evidence>
<evidence type="ECO:0000256" key="3">
    <source>
        <dbReference type="ARBA" id="ARBA00010958"/>
    </source>
</evidence>
<proteinExistence type="inferred from homology"/>
<dbReference type="InterPro" id="IPR005078">
    <property type="entry name" value="Peptidase_C54"/>
</dbReference>
<dbReference type="GO" id="GO:0019786">
    <property type="term" value="F:protein-phosphatidylethanolamide deconjugating activity"/>
    <property type="evidence" value="ECO:0007669"/>
    <property type="project" value="InterPro"/>
</dbReference>
<accession>A0A409YRZ5</accession>
<keyword evidence="8" id="KW-0788">Thiol protease</keyword>
<evidence type="ECO:0000256" key="7">
    <source>
        <dbReference type="ARBA" id="ARBA00022801"/>
    </source>
</evidence>
<comment type="subcellular location">
    <subcellularLocation>
        <location evidence="2">Cytoplasm</location>
    </subcellularLocation>
    <subcellularLocation>
        <location evidence="1">Preautophagosomal structure</location>
    </subcellularLocation>
</comment>
<keyword evidence="4" id="KW-0813">Transport</keyword>
<evidence type="ECO:0000256" key="2">
    <source>
        <dbReference type="ARBA" id="ARBA00004496"/>
    </source>
</evidence>
<feature type="compositionally biased region" description="Low complexity" evidence="13">
    <location>
        <begin position="1026"/>
        <end position="1036"/>
    </location>
</feature>
<protein>
    <recommendedName>
        <fullName evidence="12">Autophagy-related protein 4</fullName>
    </recommendedName>
</protein>
<dbReference type="GO" id="GO:0016485">
    <property type="term" value="P:protein processing"/>
    <property type="evidence" value="ECO:0007669"/>
    <property type="project" value="TreeGrafter"/>
</dbReference>
<feature type="compositionally biased region" description="Low complexity" evidence="13">
    <location>
        <begin position="643"/>
        <end position="676"/>
    </location>
</feature>
<keyword evidence="7" id="KW-0378">Hydrolase</keyword>
<name>A0A409YRZ5_9AGAR</name>
<evidence type="ECO:0000256" key="12">
    <source>
        <dbReference type="ARBA" id="ARBA00030240"/>
    </source>
</evidence>
<feature type="compositionally biased region" description="Basic residues" evidence="13">
    <location>
        <begin position="928"/>
        <end position="937"/>
    </location>
</feature>
<feature type="domain" description="Peptidase C54 catalytic" evidence="14">
    <location>
        <begin position="310"/>
        <end position="590"/>
    </location>
</feature>
<dbReference type="AlphaFoldDB" id="A0A409YRZ5"/>
<feature type="compositionally biased region" description="Polar residues" evidence="13">
    <location>
        <begin position="608"/>
        <end position="639"/>
    </location>
</feature>
<evidence type="ECO:0000256" key="8">
    <source>
        <dbReference type="ARBA" id="ARBA00022807"/>
    </source>
</evidence>
<dbReference type="SUPFAM" id="SSF54001">
    <property type="entry name" value="Cysteine proteinases"/>
    <property type="match status" value="2"/>
</dbReference>
<feature type="domain" description="Peptidase C54 catalytic" evidence="14">
    <location>
        <begin position="750"/>
        <end position="803"/>
    </location>
</feature>
<dbReference type="GO" id="GO:0000045">
    <property type="term" value="P:autophagosome assembly"/>
    <property type="evidence" value="ECO:0007669"/>
    <property type="project" value="TreeGrafter"/>
</dbReference>
<feature type="region of interest" description="Disordered" evidence="13">
    <location>
        <begin position="1"/>
        <end position="167"/>
    </location>
</feature>
<comment type="similarity">
    <text evidence="3">Belongs to the peptidase C54 family.</text>
</comment>
<evidence type="ECO:0000313" key="15">
    <source>
        <dbReference type="EMBL" id="PPR05795.1"/>
    </source>
</evidence>
<dbReference type="OrthoDB" id="2960936at2759"/>